<feature type="transmembrane region" description="Helical" evidence="1">
    <location>
        <begin position="123"/>
        <end position="141"/>
    </location>
</feature>
<sequence>MRTLTALGNEAYKGLLHAWSERLQILIELPFFALFVLLLGPLLGHGRQIAAGHVHWSLSSATTTVLVLWFVPFIFFYMQVVKLFWRLLAEIQTGTIEQVYLAPLPSWLVVAAGRIVAATVETVLVAGATYGIVSPFVPIHLHWTPAALVPAAAIMISGVGLSLIVAGATLVWKRIQLVNDTVLMLVMLFSAAAVPLIAVPAWWADTARAFPLTAGIASLNNLMLDHRSISQTWGTGGLVPLMVTAAGYLAAGILAFRLGDHTAKRRGSLARY</sequence>
<gene>
    <name evidence="2" type="ORF">M6B22_10540</name>
</gene>
<dbReference type="EMBL" id="CP097463">
    <property type="protein sequence ID" value="WAX59176.1"/>
    <property type="molecule type" value="Genomic_DNA"/>
</dbReference>
<evidence type="ECO:0000256" key="1">
    <source>
        <dbReference type="SAM" id="Phobius"/>
    </source>
</evidence>
<protein>
    <submittedName>
        <fullName evidence="2">ABC transporter permease</fullName>
    </submittedName>
</protein>
<feature type="transmembrane region" description="Helical" evidence="1">
    <location>
        <begin position="233"/>
        <end position="256"/>
    </location>
</feature>
<keyword evidence="1" id="KW-0812">Transmembrane</keyword>
<name>A0ABY7K7F7_9ACTN</name>
<keyword evidence="1" id="KW-0472">Membrane</keyword>
<dbReference type="Pfam" id="PF06182">
    <property type="entry name" value="ABC2_membrane_6"/>
    <property type="match status" value="1"/>
</dbReference>
<feature type="transmembrane region" description="Helical" evidence="1">
    <location>
        <begin position="56"/>
        <end position="78"/>
    </location>
</feature>
<proteinExistence type="predicted"/>
<dbReference type="RefSeq" id="WP_269445717.1">
    <property type="nucleotide sequence ID" value="NZ_CP097463.1"/>
</dbReference>
<reference evidence="2" key="1">
    <citation type="submission" date="2022-05" db="EMBL/GenBank/DDBJ databases">
        <title>Jatrophihabitans sp. SB3-54 whole genome sequence.</title>
        <authorList>
            <person name="Suh M.K."/>
            <person name="Eom M.K."/>
            <person name="Kim J.S."/>
            <person name="Kim H.S."/>
            <person name="Do H.E."/>
            <person name="Shin Y.K."/>
            <person name="Lee J.-S."/>
        </authorList>
    </citation>
    <scope>NUCLEOTIDE SEQUENCE</scope>
    <source>
        <strain evidence="2">SB3-54</strain>
    </source>
</reference>
<accession>A0ABY7K7F7</accession>
<evidence type="ECO:0000313" key="3">
    <source>
        <dbReference type="Proteomes" id="UP001164693"/>
    </source>
</evidence>
<keyword evidence="3" id="KW-1185">Reference proteome</keyword>
<feature type="transmembrane region" description="Helical" evidence="1">
    <location>
        <begin position="147"/>
        <end position="170"/>
    </location>
</feature>
<feature type="transmembrane region" description="Helical" evidence="1">
    <location>
        <begin position="23"/>
        <end position="44"/>
    </location>
</feature>
<keyword evidence="1" id="KW-1133">Transmembrane helix</keyword>
<feature type="transmembrane region" description="Helical" evidence="1">
    <location>
        <begin position="182"/>
        <end position="203"/>
    </location>
</feature>
<organism evidence="2 3">
    <name type="scientific">Jatrophihabitans cynanchi</name>
    <dbReference type="NCBI Taxonomy" id="2944128"/>
    <lineage>
        <taxon>Bacteria</taxon>
        <taxon>Bacillati</taxon>
        <taxon>Actinomycetota</taxon>
        <taxon>Actinomycetes</taxon>
        <taxon>Jatrophihabitantales</taxon>
        <taxon>Jatrophihabitantaceae</taxon>
        <taxon>Jatrophihabitans</taxon>
    </lineage>
</organism>
<dbReference type="InterPro" id="IPR010390">
    <property type="entry name" value="ABC-2_transporter-like"/>
</dbReference>
<evidence type="ECO:0000313" key="2">
    <source>
        <dbReference type="EMBL" id="WAX59176.1"/>
    </source>
</evidence>
<dbReference type="Proteomes" id="UP001164693">
    <property type="component" value="Chromosome"/>
</dbReference>